<evidence type="ECO:0000259" key="11">
    <source>
        <dbReference type="PROSITE" id="PS51846"/>
    </source>
</evidence>
<dbReference type="CDD" id="cd04590">
    <property type="entry name" value="CBS_pair_CorC_HlyC_assoc"/>
    <property type="match status" value="1"/>
</dbReference>
<evidence type="ECO:0000256" key="4">
    <source>
        <dbReference type="ARBA" id="ARBA00022737"/>
    </source>
</evidence>
<protein>
    <submittedName>
        <fullName evidence="12">Hemolysin family protein</fullName>
    </submittedName>
</protein>
<evidence type="ECO:0000256" key="8">
    <source>
        <dbReference type="PROSITE-ProRule" id="PRU00703"/>
    </source>
</evidence>
<name>A0ABD5STP8_9EURY</name>
<evidence type="ECO:0000256" key="2">
    <source>
        <dbReference type="ARBA" id="ARBA00022475"/>
    </source>
</evidence>
<dbReference type="InterPro" id="IPR000644">
    <property type="entry name" value="CBS_dom"/>
</dbReference>
<dbReference type="InterPro" id="IPR046342">
    <property type="entry name" value="CBS_dom_sf"/>
</dbReference>
<dbReference type="InterPro" id="IPR051676">
    <property type="entry name" value="UPF0053_domain"/>
</dbReference>
<comment type="subcellular location">
    <subcellularLocation>
        <location evidence="1">Cell membrane</location>
        <topology evidence="1">Multi-pass membrane protein</topology>
    </subcellularLocation>
</comment>
<dbReference type="FunFam" id="3.10.580.10:FF:000002">
    <property type="entry name" value="Magnesium/cobalt efflux protein CorC"/>
    <property type="match status" value="1"/>
</dbReference>
<evidence type="ECO:0000256" key="7">
    <source>
        <dbReference type="ARBA" id="ARBA00023136"/>
    </source>
</evidence>
<dbReference type="InterPro" id="IPR036318">
    <property type="entry name" value="FAD-bd_PCMH-like_sf"/>
</dbReference>
<evidence type="ECO:0000256" key="1">
    <source>
        <dbReference type="ARBA" id="ARBA00004651"/>
    </source>
</evidence>
<accession>A0ABD5STP8</accession>
<keyword evidence="4" id="KW-0677">Repeat</keyword>
<dbReference type="Proteomes" id="UP001596383">
    <property type="component" value="Unassembled WGS sequence"/>
</dbReference>
<feature type="domain" description="CNNM transmembrane" evidence="11">
    <location>
        <begin position="5"/>
        <end position="207"/>
    </location>
</feature>
<dbReference type="PANTHER" id="PTHR43099:SF5">
    <property type="entry name" value="HLYC_CORC FAMILY TRANSPORTER"/>
    <property type="match status" value="1"/>
</dbReference>
<dbReference type="InterPro" id="IPR002550">
    <property type="entry name" value="CNNM"/>
</dbReference>
<dbReference type="SUPFAM" id="SSF56176">
    <property type="entry name" value="FAD-binding/transporter-associated domain-like"/>
    <property type="match status" value="1"/>
</dbReference>
<dbReference type="Gene3D" id="3.30.465.10">
    <property type="match status" value="1"/>
</dbReference>
<gene>
    <name evidence="12" type="ORF">ACFQE6_23675</name>
</gene>
<feature type="transmembrane region" description="Helical" evidence="9">
    <location>
        <begin position="12"/>
        <end position="34"/>
    </location>
</feature>
<dbReference type="SUPFAM" id="SSF54631">
    <property type="entry name" value="CBS-domain pair"/>
    <property type="match status" value="1"/>
</dbReference>
<dbReference type="InterPro" id="IPR044751">
    <property type="entry name" value="Ion_transp-like_CBS"/>
</dbReference>
<dbReference type="Pfam" id="PF01595">
    <property type="entry name" value="CNNM"/>
    <property type="match status" value="1"/>
</dbReference>
<feature type="domain" description="CBS" evidence="10">
    <location>
        <begin position="226"/>
        <end position="288"/>
    </location>
</feature>
<keyword evidence="3 9" id="KW-0812">Transmembrane</keyword>
<keyword evidence="5 9" id="KW-1133">Transmembrane helix</keyword>
<evidence type="ECO:0000256" key="3">
    <source>
        <dbReference type="ARBA" id="ARBA00022692"/>
    </source>
</evidence>
<dbReference type="Gene3D" id="3.10.580.10">
    <property type="entry name" value="CBS-domain"/>
    <property type="match status" value="1"/>
</dbReference>
<feature type="transmembrane region" description="Helical" evidence="9">
    <location>
        <begin position="104"/>
        <end position="128"/>
    </location>
</feature>
<dbReference type="GO" id="GO:0005886">
    <property type="term" value="C:plasma membrane"/>
    <property type="evidence" value="ECO:0007669"/>
    <property type="project" value="UniProtKB-SubCell"/>
</dbReference>
<dbReference type="SMART" id="SM00116">
    <property type="entry name" value="CBS"/>
    <property type="match status" value="2"/>
</dbReference>
<keyword evidence="7 9" id="KW-0472">Membrane</keyword>
<dbReference type="PROSITE" id="PS51371">
    <property type="entry name" value="CBS"/>
    <property type="match status" value="2"/>
</dbReference>
<dbReference type="PROSITE" id="PS51846">
    <property type="entry name" value="CNNM"/>
    <property type="match status" value="1"/>
</dbReference>
<evidence type="ECO:0000256" key="6">
    <source>
        <dbReference type="ARBA" id="ARBA00023122"/>
    </source>
</evidence>
<keyword evidence="2" id="KW-1003">Cell membrane</keyword>
<evidence type="ECO:0000256" key="9">
    <source>
        <dbReference type="SAM" id="Phobius"/>
    </source>
</evidence>
<dbReference type="SMART" id="SM01091">
    <property type="entry name" value="CorC_HlyC"/>
    <property type="match status" value="1"/>
</dbReference>
<comment type="caution">
    <text evidence="12">The sequence shown here is derived from an EMBL/GenBank/DDBJ whole genome shotgun (WGS) entry which is preliminary data.</text>
</comment>
<dbReference type="Pfam" id="PF00571">
    <property type="entry name" value="CBS"/>
    <property type="match status" value="2"/>
</dbReference>
<dbReference type="RefSeq" id="WP_273740735.1">
    <property type="nucleotide sequence ID" value="NZ_JAQIVI010000446.1"/>
</dbReference>
<keyword evidence="6 8" id="KW-0129">CBS domain</keyword>
<proteinExistence type="predicted"/>
<feature type="transmembrane region" description="Helical" evidence="9">
    <location>
        <begin position="140"/>
        <end position="162"/>
    </location>
</feature>
<evidence type="ECO:0000259" key="10">
    <source>
        <dbReference type="PROSITE" id="PS51371"/>
    </source>
</evidence>
<evidence type="ECO:0000256" key="5">
    <source>
        <dbReference type="ARBA" id="ARBA00022989"/>
    </source>
</evidence>
<dbReference type="EMBL" id="JBHSWV010000446">
    <property type="protein sequence ID" value="MFC6767885.1"/>
    <property type="molecule type" value="Genomic_DNA"/>
</dbReference>
<sequence length="457" mass="49468">MVAVDLAFSFGRLLFALFLVFLNGFFVAAEFAYVRIRPTQIETLVEEGRSSAKLVQEAEENLDDYLATTQLGITIASLGLGWVGEPAVASLLEPVLGPVLPGGTLHLVSIAIGFSVITFLHVVFGELAPKTLAIADAERIALLVAAPMKFFYYIFIPGIIVFNGTANFFTRLIGVAPASERDESHTPEEIMRIVSQSGDQGAVDTNEVEMIEAVFDLGDTIAREVMVPRPDVVTVRAGMPLSELRGVAASGNYTRYPVVDETTDEPVIGFVHAKDVLKAIEAADGNDGQSDEESTDEPTARDLAREVLIVPETRRIDEVLADFRRQNVQLAVVIDEWGAFEGILTIEDVIEEVVGEIQDEFDVASMEPSIEELADGRYEMDGGVPLAAVNETLETTFESDAFDTIGGLVLSRLGRPPEVDDVIRADGYEMTVDDVEGTRVSSVTVSEAAPETEESSS</sequence>
<feature type="domain" description="CBS" evidence="10">
    <location>
        <begin position="303"/>
        <end position="360"/>
    </location>
</feature>
<dbReference type="InterPro" id="IPR005170">
    <property type="entry name" value="Transptr-assoc_dom"/>
</dbReference>
<evidence type="ECO:0000313" key="12">
    <source>
        <dbReference type="EMBL" id="MFC6767885.1"/>
    </source>
</evidence>
<dbReference type="PANTHER" id="PTHR43099">
    <property type="entry name" value="UPF0053 PROTEIN YRKA"/>
    <property type="match status" value="1"/>
</dbReference>
<evidence type="ECO:0000313" key="13">
    <source>
        <dbReference type="Proteomes" id="UP001596383"/>
    </source>
</evidence>
<dbReference type="AlphaFoldDB" id="A0ABD5STP8"/>
<dbReference type="Pfam" id="PF03471">
    <property type="entry name" value="CorC_HlyC"/>
    <property type="match status" value="1"/>
</dbReference>
<reference evidence="12 13" key="1">
    <citation type="journal article" date="2019" name="Int. J. Syst. Evol. Microbiol.">
        <title>The Global Catalogue of Microorganisms (GCM) 10K type strain sequencing project: providing services to taxonomists for standard genome sequencing and annotation.</title>
        <authorList>
            <consortium name="The Broad Institute Genomics Platform"/>
            <consortium name="The Broad Institute Genome Sequencing Center for Infectious Disease"/>
            <person name="Wu L."/>
            <person name="Ma J."/>
        </authorList>
    </citation>
    <scope>NUCLEOTIDE SEQUENCE [LARGE SCALE GENOMIC DNA]</scope>
    <source>
        <strain evidence="12 13">LMG 29247</strain>
    </source>
</reference>
<organism evidence="12 13">
    <name type="scientific">Natrinema soli</name>
    <dbReference type="NCBI Taxonomy" id="1930624"/>
    <lineage>
        <taxon>Archaea</taxon>
        <taxon>Methanobacteriati</taxon>
        <taxon>Methanobacteriota</taxon>
        <taxon>Stenosarchaea group</taxon>
        <taxon>Halobacteria</taxon>
        <taxon>Halobacteriales</taxon>
        <taxon>Natrialbaceae</taxon>
        <taxon>Natrinema</taxon>
    </lineage>
</organism>
<dbReference type="InterPro" id="IPR016169">
    <property type="entry name" value="FAD-bd_PCMH_sub2"/>
</dbReference>
<keyword evidence="13" id="KW-1185">Reference proteome</keyword>